<keyword evidence="4" id="KW-1185">Reference proteome</keyword>
<reference evidence="3 4" key="1">
    <citation type="submission" date="2018-11" db="EMBL/GenBank/DDBJ databases">
        <authorList>
            <person name="Zhou Z."/>
            <person name="Wang G."/>
        </authorList>
    </citation>
    <scope>NUCLEOTIDE SEQUENCE [LARGE SCALE GENOMIC DNA]</scope>
    <source>
        <strain evidence="3 4">KCTC52004</strain>
    </source>
</reference>
<comment type="caution">
    <text evidence="3">The sequence shown here is derived from an EMBL/GenBank/DDBJ whole genome shotgun (WGS) entry which is preliminary data.</text>
</comment>
<dbReference type="Pfam" id="PF13441">
    <property type="entry name" value="Gly-zipper_YMGG"/>
    <property type="match status" value="1"/>
</dbReference>
<dbReference type="OrthoDB" id="959994at2"/>
<evidence type="ECO:0000313" key="3">
    <source>
        <dbReference type="EMBL" id="RRB06984.1"/>
    </source>
</evidence>
<name>A0A3P1C2F9_9BACT</name>
<feature type="domain" description="YMGG-like Gly-zipper" evidence="2">
    <location>
        <begin position="34"/>
        <end position="76"/>
    </location>
</feature>
<dbReference type="RefSeq" id="WP_124871073.1">
    <property type="nucleotide sequence ID" value="NZ_RQJO01000007.1"/>
</dbReference>
<dbReference type="Proteomes" id="UP000271925">
    <property type="component" value="Unassembled WGS sequence"/>
</dbReference>
<proteinExistence type="predicted"/>
<dbReference type="EMBL" id="RQJO01000007">
    <property type="protein sequence ID" value="RRB06984.1"/>
    <property type="molecule type" value="Genomic_DNA"/>
</dbReference>
<protein>
    <recommendedName>
        <fullName evidence="2">YMGG-like Gly-zipper domain-containing protein</fullName>
    </recommendedName>
</protein>
<evidence type="ECO:0000313" key="4">
    <source>
        <dbReference type="Proteomes" id="UP000271925"/>
    </source>
</evidence>
<dbReference type="AlphaFoldDB" id="A0A3P1C2F9"/>
<evidence type="ECO:0000259" key="2">
    <source>
        <dbReference type="Pfam" id="PF13441"/>
    </source>
</evidence>
<gene>
    <name evidence="3" type="ORF">EHT25_04160</name>
</gene>
<accession>A0A3P1C2F9</accession>
<feature type="signal peptide" evidence="1">
    <location>
        <begin position="1"/>
        <end position="24"/>
    </location>
</feature>
<organism evidence="3 4">
    <name type="scientific">Larkinella rosea</name>
    <dbReference type="NCBI Taxonomy" id="2025312"/>
    <lineage>
        <taxon>Bacteria</taxon>
        <taxon>Pseudomonadati</taxon>
        <taxon>Bacteroidota</taxon>
        <taxon>Cytophagia</taxon>
        <taxon>Cytophagales</taxon>
        <taxon>Spirosomataceae</taxon>
        <taxon>Larkinella</taxon>
    </lineage>
</organism>
<dbReference type="InterPro" id="IPR027367">
    <property type="entry name" value="Gly-zipper_YMGG"/>
</dbReference>
<keyword evidence="1" id="KW-0732">Signal</keyword>
<evidence type="ECO:0000256" key="1">
    <source>
        <dbReference type="SAM" id="SignalP"/>
    </source>
</evidence>
<feature type="chain" id="PRO_5018108590" description="YMGG-like Gly-zipper domain-containing protein" evidence="1">
    <location>
        <begin position="25"/>
        <end position="177"/>
    </location>
</feature>
<sequence>MKTTHKKYIPMLLAVLLVAQSVQAQLLKRWSPQAKGTAIGVGVGATAGAIINKRNRVVGGVIGGVVGGVGGYAIGKHIDNKRKKAAWEEAGRQTAGKPVLAANTNAAPSITKRSVSVTRPVKSPTPTPAFTAVATAQPTEAESNPALYILNQGYLPNPFYGLSDSPYGLTEYRQKSW</sequence>